<comment type="caution">
    <text evidence="2">The sequence shown here is derived from an EMBL/GenBank/DDBJ whole genome shotgun (WGS) entry which is preliminary data.</text>
</comment>
<dbReference type="Proteomes" id="UP000184267">
    <property type="component" value="Unassembled WGS sequence"/>
</dbReference>
<reference evidence="2 3" key="1">
    <citation type="submission" date="2016-10" db="EMBL/GenBank/DDBJ databases">
        <title>Genome sequence of the basidiomycete white-rot fungus Trametes pubescens.</title>
        <authorList>
            <person name="Makela M.R."/>
            <person name="Granchi Z."/>
            <person name="Peng M."/>
            <person name="De Vries R.P."/>
            <person name="Grigoriev I."/>
            <person name="Riley R."/>
            <person name="Hilden K."/>
        </authorList>
    </citation>
    <scope>NUCLEOTIDE SEQUENCE [LARGE SCALE GENOMIC DNA]</scope>
    <source>
        <strain evidence="2 3">FBCC735</strain>
    </source>
</reference>
<evidence type="ECO:0000313" key="3">
    <source>
        <dbReference type="Proteomes" id="UP000184267"/>
    </source>
</evidence>
<feature type="region of interest" description="Disordered" evidence="1">
    <location>
        <begin position="358"/>
        <end position="393"/>
    </location>
</feature>
<dbReference type="PANTHER" id="PTHR46579">
    <property type="entry name" value="F5/8 TYPE C DOMAIN-CONTAINING PROTEIN-RELATED"/>
    <property type="match status" value="1"/>
</dbReference>
<keyword evidence="3" id="KW-1185">Reference proteome</keyword>
<accession>A0A1M2W6N5</accession>
<dbReference type="EMBL" id="MNAD01000154">
    <property type="protein sequence ID" value="OJT15521.1"/>
    <property type="molecule type" value="Genomic_DNA"/>
</dbReference>
<evidence type="ECO:0000313" key="2">
    <source>
        <dbReference type="EMBL" id="OJT15521.1"/>
    </source>
</evidence>
<protein>
    <submittedName>
        <fullName evidence="2">Uncharacterized protein</fullName>
    </submittedName>
</protein>
<feature type="region of interest" description="Disordered" evidence="1">
    <location>
        <begin position="461"/>
        <end position="530"/>
    </location>
</feature>
<dbReference type="PANTHER" id="PTHR46579:SF2">
    <property type="entry name" value="C2H2-TYPE DOMAIN-CONTAINING PROTEIN"/>
    <property type="match status" value="1"/>
</dbReference>
<feature type="region of interest" description="Disordered" evidence="1">
    <location>
        <begin position="239"/>
        <end position="291"/>
    </location>
</feature>
<gene>
    <name evidence="2" type="ORF">TRAPUB_7214</name>
</gene>
<proteinExistence type="predicted"/>
<sequence>MTPVSSSPSLSELYDMGEVDSTLLLPDPLMGGYTIEHDHVHDDVPLDDDDPAGDFDPSGSLVDVESSFSPPADVTLSDAELHSDIVAQGFDAEYEPLVSNPSGSTTLSFNNWEGSTLYSVALRELDVLHPSSVALLDSVTKLGRQEGPPLRTKTMDNRVLQGIAEVESYLRATRAALLRADGTDACEADGGVSAAARMSTRARDASPAVRSSTPIGGAAAAARPSAYSCDASPAARSSTYARDASATVRSSTQIGGACTPARPSAYNRDPSLTSRPPTYAGGASTAARPPTHVGAVSVGARPITYAEDASAGARPPSRVGGAPVAVRLSAYVQPETAIPSAAVKPVGKTVEGPCAIPGPPEDQVEPLEPREDVGAQSATAGRRLPSPKAIPDSKSRVMQLCKCSKCIQKQYIDDYNVTHQGVPLDAKRIKQHALDDKFREAAEKARQKAQADVANDIVLATLGAPSRPDQQSLPVRPKSRRPPVKDEVDEGQSEDDEVGTSSGGGSGSLQNPDTREDPGKAGKSTSMSNEERAIAVKERFSRISLLQSQLALRSRYVTRYTRLVFKHTASYSETPGELDGSDGDNTAFTAHRDWVHSTLVENTGLPLVGDRDADSRYIAILQGLEKEKDRLRDLERDAWEKWIWTRFLPKDTGASEPCIAMVPASTMHAQRASMPPFLLAALLMVSILHTLAGVSFPVAQFVLASMKVLLFGAFSLNTVAGTTRTSRPELTAAHKAIVDAIPYDLRTVLKNLQVEPDIVSYACCSKCFAIYHPDSTNSKHPFPRRCTRGGGETGVPSCNRRLIKSRPVKASKDANPSDTADRPIRTYVYRKFKSWLADFLGRPGIETAILESWLRDVDPAKCTDIMDSPTIRQFIGPDGRTLFSVQQNGAVHLVFSLFVDWFNPFGNKKAGKSHSIGAIYLACLNLPPHLRYRPENIYLAGIIPGPKEPQLDQLNELLHPLVNELLELWNPGIYIEKTALRSGGRQVRAAMIPLVCDLPALRKTAGFASHSAKHFCSFCPLTLDDINNIDRSSWPKSRTWEKHLEFAGKWKAASTEATRSSIFAEHGLRWSELLRLPYWDPTRYAVLDVMHNLFLGEVLHHCRQVWGVDVAQDKSPSGQKVGVIHTPAEQQQYLDSVLAATCAGSNKKLANMRRDYLSAVARFNNIVGETKSPPTRQILASALLAWAKTSDPRTLRLPPVLNEPVSRFRLPSDDPPPEVSRYDVFTSEVLEKVRDNIASTVLPSWMEKAPSNFGSAAHGKLKADQWRTVSMVNLVIALVKLWGSASASEEERSVLTNFVHLVAAVDLATRRSMSPERSASYDYHMEEYLRGLRSLFDRKLVPNHHLSLHLRRFLEDFGPVNGWWSFPFERYNGILQRMNTNYKAEDMPGTFIRSWYIGAGLRWLMRTTEWPLGKEYEAMISTFDAAFRDRVRGTRTTDILSAFADSDSDSSFEYIGKNATNLSKDVYEGLLQSINDRGHALFRSIYDSGSMASAQARLPPTGQRVNAVDHAGIRFAAYLPQSRDAYIMFRSLSGAVLAGQISEIFYHQRAEEGRLIVEPFLVVKEYKALSKEHAAHDPYLQFPVLNTRLVYNAFEARPHVVALRDIVCHFAFHTYTPDDVGKEVSLELYFVL</sequence>
<dbReference type="Pfam" id="PF02992">
    <property type="entry name" value="Transposase_21"/>
    <property type="match status" value="1"/>
</dbReference>
<dbReference type="OrthoDB" id="3247418at2759"/>
<organism evidence="2 3">
    <name type="scientific">Trametes pubescens</name>
    <name type="common">White-rot fungus</name>
    <dbReference type="NCBI Taxonomy" id="154538"/>
    <lineage>
        <taxon>Eukaryota</taxon>
        <taxon>Fungi</taxon>
        <taxon>Dikarya</taxon>
        <taxon>Basidiomycota</taxon>
        <taxon>Agaricomycotina</taxon>
        <taxon>Agaricomycetes</taxon>
        <taxon>Polyporales</taxon>
        <taxon>Polyporaceae</taxon>
        <taxon>Trametes</taxon>
    </lineage>
</organism>
<dbReference type="InterPro" id="IPR004242">
    <property type="entry name" value="Transposase_21"/>
</dbReference>
<feature type="compositionally biased region" description="Acidic residues" evidence="1">
    <location>
        <begin position="487"/>
        <end position="498"/>
    </location>
</feature>
<dbReference type="STRING" id="154538.A0A1M2W6N5"/>
<evidence type="ECO:0000256" key="1">
    <source>
        <dbReference type="SAM" id="MobiDB-lite"/>
    </source>
</evidence>
<name>A0A1M2W6N5_TRAPU</name>